<dbReference type="PROSITE" id="PS50011">
    <property type="entry name" value="PROTEIN_KINASE_DOM"/>
    <property type="match status" value="1"/>
</dbReference>
<keyword evidence="2" id="KW-0723">Serine/threonine-protein kinase</keyword>
<evidence type="ECO:0000313" key="11">
    <source>
        <dbReference type="EMBL" id="NYI06200.1"/>
    </source>
</evidence>
<feature type="compositionally biased region" description="Pro residues" evidence="9">
    <location>
        <begin position="438"/>
        <end position="465"/>
    </location>
</feature>
<dbReference type="SMART" id="SM00220">
    <property type="entry name" value="S_TKc"/>
    <property type="match status" value="1"/>
</dbReference>
<dbReference type="GO" id="GO:0004674">
    <property type="term" value="F:protein serine/threonine kinase activity"/>
    <property type="evidence" value="ECO:0007669"/>
    <property type="project" value="UniProtKB-KW"/>
</dbReference>
<feature type="compositionally biased region" description="Basic and acidic residues" evidence="9">
    <location>
        <begin position="542"/>
        <end position="562"/>
    </location>
</feature>
<dbReference type="GO" id="GO:0005524">
    <property type="term" value="F:ATP binding"/>
    <property type="evidence" value="ECO:0007669"/>
    <property type="project" value="UniProtKB-UniRule"/>
</dbReference>
<name>A0A852ZY97_9ACTN</name>
<feature type="compositionally biased region" description="Low complexity" evidence="9">
    <location>
        <begin position="485"/>
        <end position="494"/>
    </location>
</feature>
<feature type="region of interest" description="Disordered" evidence="9">
    <location>
        <begin position="302"/>
        <end position="389"/>
    </location>
</feature>
<evidence type="ECO:0000256" key="4">
    <source>
        <dbReference type="ARBA" id="ARBA00022741"/>
    </source>
</evidence>
<feature type="compositionally biased region" description="Gly residues" evidence="9">
    <location>
        <begin position="468"/>
        <end position="484"/>
    </location>
</feature>
<keyword evidence="3 11" id="KW-0808">Transferase</keyword>
<evidence type="ECO:0000256" key="5">
    <source>
        <dbReference type="ARBA" id="ARBA00022777"/>
    </source>
</evidence>
<evidence type="ECO:0000256" key="6">
    <source>
        <dbReference type="ARBA" id="ARBA00022840"/>
    </source>
</evidence>
<evidence type="ECO:0000256" key="7">
    <source>
        <dbReference type="PROSITE-ProRule" id="PRU10141"/>
    </source>
</evidence>
<proteinExistence type="predicted"/>
<dbReference type="RefSeq" id="WP_246449918.1">
    <property type="nucleotide sequence ID" value="NZ_JACBZD010000001.1"/>
</dbReference>
<evidence type="ECO:0000256" key="3">
    <source>
        <dbReference type="ARBA" id="ARBA00022679"/>
    </source>
</evidence>
<organism evidence="11 12">
    <name type="scientific">Allostreptomyces psammosilenae</name>
    <dbReference type="NCBI Taxonomy" id="1892865"/>
    <lineage>
        <taxon>Bacteria</taxon>
        <taxon>Bacillati</taxon>
        <taxon>Actinomycetota</taxon>
        <taxon>Actinomycetes</taxon>
        <taxon>Kitasatosporales</taxon>
        <taxon>Streptomycetaceae</taxon>
        <taxon>Allostreptomyces</taxon>
    </lineage>
</organism>
<dbReference type="PANTHER" id="PTHR43289">
    <property type="entry name" value="MITOGEN-ACTIVATED PROTEIN KINASE KINASE KINASE 20-RELATED"/>
    <property type="match status" value="1"/>
</dbReference>
<accession>A0A852ZY97</accession>
<dbReference type="Proteomes" id="UP000567795">
    <property type="component" value="Unassembled WGS sequence"/>
</dbReference>
<evidence type="ECO:0000256" key="9">
    <source>
        <dbReference type="SAM" id="MobiDB-lite"/>
    </source>
</evidence>
<dbReference type="InterPro" id="IPR011009">
    <property type="entry name" value="Kinase-like_dom_sf"/>
</dbReference>
<keyword evidence="12" id="KW-1185">Reference proteome</keyword>
<dbReference type="EC" id="2.7.11.1" evidence="1"/>
<reference evidence="11 12" key="1">
    <citation type="submission" date="2020-07" db="EMBL/GenBank/DDBJ databases">
        <title>Sequencing the genomes of 1000 actinobacteria strains.</title>
        <authorList>
            <person name="Klenk H.-P."/>
        </authorList>
    </citation>
    <scope>NUCLEOTIDE SEQUENCE [LARGE SCALE GENOMIC DNA]</scope>
    <source>
        <strain evidence="11 12">DSM 42178</strain>
    </source>
</reference>
<dbReference type="Gene3D" id="1.10.510.10">
    <property type="entry name" value="Transferase(Phosphotransferase) domain 1"/>
    <property type="match status" value="1"/>
</dbReference>
<evidence type="ECO:0000256" key="2">
    <source>
        <dbReference type="ARBA" id="ARBA00022527"/>
    </source>
</evidence>
<feature type="region of interest" description="Disordered" evidence="9">
    <location>
        <begin position="410"/>
        <end position="567"/>
    </location>
</feature>
<comment type="caution">
    <text evidence="11">The sequence shown here is derived from an EMBL/GenBank/DDBJ whole genome shotgun (WGS) entry which is preliminary data.</text>
</comment>
<feature type="compositionally biased region" description="Pro residues" evidence="9">
    <location>
        <begin position="521"/>
        <end position="541"/>
    </location>
</feature>
<dbReference type="CDD" id="cd14014">
    <property type="entry name" value="STKc_PknB_like"/>
    <property type="match status" value="1"/>
</dbReference>
<feature type="domain" description="Protein kinase" evidence="10">
    <location>
        <begin position="8"/>
        <end position="268"/>
    </location>
</feature>
<evidence type="ECO:0000256" key="8">
    <source>
        <dbReference type="SAM" id="Coils"/>
    </source>
</evidence>
<feature type="coiled-coil region" evidence="8">
    <location>
        <begin position="623"/>
        <end position="650"/>
    </location>
</feature>
<keyword evidence="5 11" id="KW-0418">Kinase</keyword>
<dbReference type="SUPFAM" id="SSF56112">
    <property type="entry name" value="Protein kinase-like (PK-like)"/>
    <property type="match status" value="1"/>
</dbReference>
<dbReference type="PANTHER" id="PTHR43289:SF6">
    <property type="entry name" value="SERINE_THREONINE-PROTEIN KINASE NEKL-3"/>
    <property type="match status" value="1"/>
</dbReference>
<dbReference type="InterPro" id="IPR000719">
    <property type="entry name" value="Prot_kinase_dom"/>
</dbReference>
<dbReference type="PROSITE" id="PS00107">
    <property type="entry name" value="PROTEIN_KINASE_ATP"/>
    <property type="match status" value="1"/>
</dbReference>
<feature type="binding site" evidence="7">
    <location>
        <position position="37"/>
    </location>
    <ligand>
        <name>ATP</name>
        <dbReference type="ChEBI" id="CHEBI:30616"/>
    </ligand>
</feature>
<dbReference type="AlphaFoldDB" id="A0A852ZY97"/>
<keyword evidence="6 7" id="KW-0067">ATP-binding</keyword>
<sequence length="666" mass="70044">MRPVGSKYLLQETLGRGATGTVWRAEVRDGGEAVAIKVLREELANDPDVVMRFLRERSVLLRLTHPNIVRVRDLVVEGDLLALVMDLVEGPDLHRYLRGSGPMSPVGGALLTAQIADALAASHADGVVHRDLKPANVLLAVGGGPDSVMRPMLTDFGIARLADSPGITRAHEFVGTPAYVAPETAEGREQTSAVDVYAAGIVLHELLTGQPPFTGDGPMTILHRHLTEEPRRPATVPDPLWTVIERCLRKRPEERPDAVSLARALRVVADGLAATASPEQIEAAAAVGALLVPVTAPVVVPGTGVGGDPGDHGVPGSQDPTMVAPTTPPDGATRVYSGSAGLDGDPFRERGGPVAAGSEDRTQVMPAGAHPAGPGGPSGSPAADQNAPHPWQTQLDAARHRAEQTEVYPWVEGETPDAGRGPGPGGYPGAHPGAHPGPAGPPRGVPGPPQGAQPSAPYGPAPGAPDHPGGGYPGGYPDGGGYPGAGHPQAAPGDRAGYGYPPQAPVPGSDRRPRRARQDYPPAPPPAPVPAPAPAPVPAPQPERRPEPRPRREPAEPVEPRRQRAPRQRMRLGCAGGCLRSLLVMAVIVVLVWWLTPVPEWIATGIDWWNDFTSWVSDVWRNIQEFLGLVEEVQGNVDDLQQQVDDLQQNLPTDLPELPQDLPQTG</sequence>
<evidence type="ECO:0000256" key="1">
    <source>
        <dbReference type="ARBA" id="ARBA00012513"/>
    </source>
</evidence>
<protein>
    <recommendedName>
        <fullName evidence="1">non-specific serine/threonine protein kinase</fullName>
        <ecNumber evidence="1">2.7.11.1</ecNumber>
    </recommendedName>
</protein>
<evidence type="ECO:0000313" key="12">
    <source>
        <dbReference type="Proteomes" id="UP000567795"/>
    </source>
</evidence>
<keyword evidence="8" id="KW-0175">Coiled coil</keyword>
<dbReference type="InterPro" id="IPR008271">
    <property type="entry name" value="Ser/Thr_kinase_AS"/>
</dbReference>
<dbReference type="Pfam" id="PF00069">
    <property type="entry name" value="Pkinase"/>
    <property type="match status" value="1"/>
</dbReference>
<keyword evidence="4 7" id="KW-0547">Nucleotide-binding</keyword>
<dbReference type="EMBL" id="JACBZD010000001">
    <property type="protein sequence ID" value="NYI06200.1"/>
    <property type="molecule type" value="Genomic_DNA"/>
</dbReference>
<dbReference type="PROSITE" id="PS00108">
    <property type="entry name" value="PROTEIN_KINASE_ST"/>
    <property type="match status" value="1"/>
</dbReference>
<dbReference type="InterPro" id="IPR017441">
    <property type="entry name" value="Protein_kinase_ATP_BS"/>
</dbReference>
<gene>
    <name evidence="11" type="ORF">FHU37_003143</name>
</gene>
<evidence type="ECO:0000259" key="10">
    <source>
        <dbReference type="PROSITE" id="PS50011"/>
    </source>
</evidence>